<evidence type="ECO:0000313" key="2">
    <source>
        <dbReference type="Proteomes" id="UP000494218"/>
    </source>
</evidence>
<reference evidence="1 2" key="1">
    <citation type="submission" date="2019-09" db="EMBL/GenBank/DDBJ databases">
        <authorList>
            <person name="Depoorter E."/>
        </authorList>
    </citation>
    <scope>NUCLEOTIDE SEQUENCE [LARGE SCALE GENOMIC DNA]</scope>
    <source>
        <strain evidence="1">LMG 23254</strain>
    </source>
</reference>
<organism evidence="1 2">
    <name type="scientific">Burkholderia lata (strain ATCC 17760 / DSM 23089 / LMG 22485 / NCIMB 9086 / R18194 / 383)</name>
    <dbReference type="NCBI Taxonomy" id="482957"/>
    <lineage>
        <taxon>Bacteria</taxon>
        <taxon>Pseudomonadati</taxon>
        <taxon>Pseudomonadota</taxon>
        <taxon>Betaproteobacteria</taxon>
        <taxon>Burkholderiales</taxon>
        <taxon>Burkholderiaceae</taxon>
        <taxon>Burkholderia</taxon>
        <taxon>Burkholderia cepacia complex</taxon>
    </lineage>
</organism>
<sequence length="84" mass="9373">MPAWLFAGLALAQSIEVGKFGRLVVCLRLSDLGATTWRGEKAGIVFEWSKRYPLCYPLLSLPDAISGECERTVEGRKMPDWQEG</sequence>
<dbReference type="EMBL" id="CABVPW010000022">
    <property type="protein sequence ID" value="VWB94094.1"/>
    <property type="molecule type" value="Genomic_DNA"/>
</dbReference>
<accession>A0A6P2N783</accession>
<evidence type="ECO:0000313" key="1">
    <source>
        <dbReference type="EMBL" id="VWB94094.1"/>
    </source>
</evidence>
<dbReference type="AlphaFoldDB" id="A0A6P2N783"/>
<protein>
    <submittedName>
        <fullName evidence="1">Uncharacterized protein</fullName>
    </submittedName>
</protein>
<dbReference type="Proteomes" id="UP000494218">
    <property type="component" value="Unassembled WGS sequence"/>
</dbReference>
<gene>
    <name evidence="1" type="ORF">BLA23254_04462</name>
</gene>
<proteinExistence type="predicted"/>
<name>A0A6P2N783_BURL3</name>